<dbReference type="InterPro" id="IPR051321">
    <property type="entry name" value="PHA/PHB_synthase"/>
</dbReference>
<feature type="domain" description="Poly-beta-hydroxybutyrate polymerase N-terminal" evidence="4">
    <location>
        <begin position="105"/>
        <end position="273"/>
    </location>
</feature>
<reference evidence="6 7" key="1">
    <citation type="submission" date="2024-04" db="EMBL/GenBank/DDBJ databases">
        <title>Isolation of an actinomycete strain from pig manure.</title>
        <authorList>
            <person name="Gong T."/>
            <person name="Yu Z."/>
            <person name="An M."/>
            <person name="Wei C."/>
            <person name="Yang W."/>
            <person name="Liu L."/>
        </authorList>
    </citation>
    <scope>NUCLEOTIDE SEQUENCE [LARGE SCALE GENOMIC DNA]</scope>
    <source>
        <strain evidence="6 7">ZF39</strain>
    </source>
</reference>
<keyword evidence="1" id="KW-0808">Transferase</keyword>
<feature type="domain" description="Poly-beta-hydroxybutyrate polymerase N-terminal" evidence="5">
    <location>
        <begin position="26"/>
        <end position="67"/>
    </location>
</feature>
<name>A0ABZ3FMN6_9ACTN</name>
<organism evidence="6 7">
    <name type="scientific">Ammonicoccus fulvus</name>
    <dbReference type="NCBI Taxonomy" id="3138240"/>
    <lineage>
        <taxon>Bacteria</taxon>
        <taxon>Bacillati</taxon>
        <taxon>Actinomycetota</taxon>
        <taxon>Actinomycetes</taxon>
        <taxon>Propionibacteriales</taxon>
        <taxon>Propionibacteriaceae</taxon>
        <taxon>Ammonicoccus</taxon>
    </lineage>
</organism>
<dbReference type="EMBL" id="CP154795">
    <property type="protein sequence ID" value="XAN06425.1"/>
    <property type="molecule type" value="Genomic_DNA"/>
</dbReference>
<evidence type="ECO:0000256" key="2">
    <source>
        <dbReference type="ARBA" id="ARBA00023315"/>
    </source>
</evidence>
<keyword evidence="7" id="KW-1185">Reference proteome</keyword>
<keyword evidence="6" id="KW-0378">Hydrolase</keyword>
<feature type="region of interest" description="Disordered" evidence="3">
    <location>
        <begin position="566"/>
        <end position="594"/>
    </location>
</feature>
<evidence type="ECO:0000256" key="1">
    <source>
        <dbReference type="ARBA" id="ARBA00022679"/>
    </source>
</evidence>
<dbReference type="GO" id="GO:0016787">
    <property type="term" value="F:hydrolase activity"/>
    <property type="evidence" value="ECO:0007669"/>
    <property type="project" value="UniProtKB-KW"/>
</dbReference>
<keyword evidence="2" id="KW-0012">Acyltransferase</keyword>
<sequence length="594" mass="66664">MSEQSTPAQGAGTDGLTGKPLISQEQAEQLDRTMHVSLAKLTGGMSPAAIPLAYLDWLIHLWMAPGKRGMLLEQGMRNWGKLAKYTLDAALGKSPEPLVAPTRSERRFSSEAWNKFPFNVMSQQFLLSREWWESATSEVLGLEAPQQRLINFAIMQMVDATSPSNAPLTNPDVLSTTKEQKGKNLVEGMWNLVTDWQQSALRQANPNPDGLTVGKDLAVTEGEVVFRNEVMEVLQYKPTTENVYAEPILFVPAWIMKYYILDLRQTNSLYKFLVDQGHTVFTISWINPEEEHRDFGMETYLTNGVLKAIEVVQSIVPKQKIHTVGYCLGGTILSIANAYLGKQKDSPVASQTLFAAQVDFTEPGELGLFITEAQVAFLESQMWKKGYLTGEQMAGTFQALRSNDLVWGKMVEEYMMGNKSTLNDLMAWNADTTRMPYRMHSEYLRHMFLDNELSRDRYKVNGETVSLNDIRVPIFTVGTETDHVAPWKSVWKVNLLVDSDDITFALTSGGHNAGIVSPVGHPRRSHRISTSNSHDLIRDPDEWASKQERQQGSWWGPWEKWLSDHSSKEKVAPPAMGSKEFPGIEAAPGQYILG</sequence>
<evidence type="ECO:0000256" key="3">
    <source>
        <dbReference type="SAM" id="MobiDB-lite"/>
    </source>
</evidence>
<evidence type="ECO:0000313" key="6">
    <source>
        <dbReference type="EMBL" id="XAN06425.1"/>
    </source>
</evidence>
<dbReference type="InterPro" id="IPR029058">
    <property type="entry name" value="AB_hydrolase_fold"/>
</dbReference>
<protein>
    <submittedName>
        <fullName evidence="6">Alpha/beta fold hydrolase</fullName>
    </submittedName>
</protein>
<dbReference type="Pfam" id="PF07167">
    <property type="entry name" value="PhaC_N"/>
    <property type="match status" value="1"/>
</dbReference>
<feature type="region of interest" description="Disordered" evidence="3">
    <location>
        <begin position="516"/>
        <end position="537"/>
    </location>
</feature>
<dbReference type="InterPro" id="IPR022211">
    <property type="entry name" value="PHBC_N"/>
</dbReference>
<dbReference type="SUPFAM" id="SSF53474">
    <property type="entry name" value="alpha/beta-Hydrolases"/>
    <property type="match status" value="1"/>
</dbReference>
<evidence type="ECO:0000313" key="7">
    <source>
        <dbReference type="Proteomes" id="UP001442841"/>
    </source>
</evidence>
<evidence type="ECO:0000259" key="4">
    <source>
        <dbReference type="Pfam" id="PF07167"/>
    </source>
</evidence>
<dbReference type="InterPro" id="IPR010941">
    <property type="entry name" value="PhaC_N"/>
</dbReference>
<dbReference type="PANTHER" id="PTHR36837:SF5">
    <property type="entry name" value="POLY-3-HYDROXYBUTYRATE SYNTHASE"/>
    <property type="match status" value="1"/>
</dbReference>
<dbReference type="Pfam" id="PF12551">
    <property type="entry name" value="PHBC_N"/>
    <property type="match status" value="1"/>
</dbReference>
<evidence type="ECO:0000259" key="5">
    <source>
        <dbReference type="Pfam" id="PF12551"/>
    </source>
</evidence>
<proteinExistence type="predicted"/>
<dbReference type="RefSeq" id="WP_425307855.1">
    <property type="nucleotide sequence ID" value="NZ_CP154795.1"/>
</dbReference>
<dbReference type="PANTHER" id="PTHR36837">
    <property type="entry name" value="POLY(3-HYDROXYALKANOATE) POLYMERASE SUBUNIT PHAC"/>
    <property type="match status" value="1"/>
</dbReference>
<accession>A0ABZ3FMN6</accession>
<dbReference type="Gene3D" id="3.40.50.1820">
    <property type="entry name" value="alpha/beta hydrolase"/>
    <property type="match status" value="1"/>
</dbReference>
<dbReference type="Proteomes" id="UP001442841">
    <property type="component" value="Chromosome"/>
</dbReference>
<gene>
    <name evidence="6" type="ORF">AADG42_03570</name>
</gene>